<evidence type="ECO:0000313" key="9">
    <source>
        <dbReference type="Proteomes" id="UP000736328"/>
    </source>
</evidence>
<feature type="domain" description="Radical SAM core" evidence="7">
    <location>
        <begin position="68"/>
        <end position="281"/>
    </location>
</feature>
<dbReference type="InterPro" id="IPR006638">
    <property type="entry name" value="Elp3/MiaA/NifB-like_rSAM"/>
</dbReference>
<keyword evidence="2 6" id="KW-0949">S-adenosyl-L-methionine</keyword>
<dbReference type="InterPro" id="IPR027596">
    <property type="entry name" value="AmmeMemoSam_rS"/>
</dbReference>
<keyword evidence="1" id="KW-0004">4Fe-4S</keyword>
<feature type="binding site" evidence="6">
    <location>
        <position position="87"/>
    </location>
    <ligand>
        <name>[4Fe-4S] cluster</name>
        <dbReference type="ChEBI" id="CHEBI:49883"/>
        <note>4Fe-4S-S-AdoMet</note>
    </ligand>
</feature>
<evidence type="ECO:0000256" key="1">
    <source>
        <dbReference type="ARBA" id="ARBA00022485"/>
    </source>
</evidence>
<comment type="caution">
    <text evidence="8">The sequence shown here is derived from an EMBL/GenBank/DDBJ whole genome shotgun (WGS) entry which is preliminary data.</text>
</comment>
<name>A0A933I958_UNCT6</name>
<dbReference type="SFLD" id="SFLDG01101">
    <property type="entry name" value="Uncharacterised_Radical_SAM_Su"/>
    <property type="match status" value="1"/>
</dbReference>
<evidence type="ECO:0000256" key="6">
    <source>
        <dbReference type="PIRSR" id="PIRSR004869-50"/>
    </source>
</evidence>
<dbReference type="Gene3D" id="3.20.20.70">
    <property type="entry name" value="Aldolase class I"/>
    <property type="match status" value="1"/>
</dbReference>
<dbReference type="PROSITE" id="PS51918">
    <property type="entry name" value="RADICAL_SAM"/>
    <property type="match status" value="1"/>
</dbReference>
<comment type="cofactor">
    <cofactor evidence="6">
        <name>[4Fe-4S] cluster</name>
        <dbReference type="ChEBI" id="CHEBI:49883"/>
    </cofactor>
    <text evidence="6">Binds 1 [4Fe-4S] cluster. The cluster is coordinated with 3 cysteines and an exchangeable S-adenosyl-L-methionine.</text>
</comment>
<dbReference type="AlphaFoldDB" id="A0A933I958"/>
<accession>A0A933I958</accession>
<dbReference type="PIRSF" id="PIRSF004869">
    <property type="entry name" value="PflX_prd"/>
    <property type="match status" value="1"/>
</dbReference>
<evidence type="ECO:0000256" key="5">
    <source>
        <dbReference type="ARBA" id="ARBA00023014"/>
    </source>
</evidence>
<dbReference type="InterPro" id="IPR034457">
    <property type="entry name" value="Organic_radical-activating"/>
</dbReference>
<sequence length="331" mass="37153">MTVEARHYQKLENGTVQCLLCPHRCRIDPGKAGLCRVRQNTGGRLEAQSYGRAVSLSLDPVEKKPLYHFYPDRKILSTGPNGCNLACSFCQNWEISQQETPTEAVEPHQLVELAVKEGSVGIAFTYTEPLIWFEYLMDVCPLARQAGLKTALVTNGTISPEPLKELLPQIDAMNVDLKSMDEGFYRKVCRGDLKTVLQTIELARRSCHVELTNLVIPGLNDSPKDMEALIDWVCKLDPLMPLHLSRYFPRYHLETPPTPEKTLKKFYDLAKSRLKYVYVGNIQIEGTEDTCCPGCGHILIKRAGYRINLEGIKAGACQNCGRRADIIGLND</sequence>
<dbReference type="EMBL" id="JACQXR010000089">
    <property type="protein sequence ID" value="MBI4726895.1"/>
    <property type="molecule type" value="Genomic_DNA"/>
</dbReference>
<dbReference type="InterPro" id="IPR013785">
    <property type="entry name" value="Aldolase_TIM"/>
</dbReference>
<dbReference type="PANTHER" id="PTHR30352:SF5">
    <property type="entry name" value="PYRUVATE FORMATE-LYASE 1-ACTIVATING ENZYME"/>
    <property type="match status" value="1"/>
</dbReference>
<keyword evidence="5 6" id="KW-0411">Iron-sulfur</keyword>
<dbReference type="NCBIfam" id="TIGR04337">
    <property type="entry name" value="AmmeMemoSam_rS"/>
    <property type="match status" value="1"/>
</dbReference>
<evidence type="ECO:0000256" key="3">
    <source>
        <dbReference type="ARBA" id="ARBA00022723"/>
    </source>
</evidence>
<evidence type="ECO:0000313" key="8">
    <source>
        <dbReference type="EMBL" id="MBI4726895.1"/>
    </source>
</evidence>
<feature type="binding site" evidence="6">
    <location>
        <position position="83"/>
    </location>
    <ligand>
        <name>[4Fe-4S] cluster</name>
        <dbReference type="ChEBI" id="CHEBI:49883"/>
        <note>4Fe-4S-S-AdoMet</note>
    </ligand>
</feature>
<dbReference type="InterPro" id="IPR007197">
    <property type="entry name" value="rSAM"/>
</dbReference>
<feature type="binding site" evidence="6">
    <location>
        <position position="90"/>
    </location>
    <ligand>
        <name>[4Fe-4S] cluster</name>
        <dbReference type="ChEBI" id="CHEBI:49883"/>
        <note>4Fe-4S-S-AdoMet</note>
    </ligand>
</feature>
<protein>
    <submittedName>
        <fullName evidence="8">AmmeMemoRadiSam system radical SAM enzyme</fullName>
    </submittedName>
</protein>
<dbReference type="SFLD" id="SFLDS00029">
    <property type="entry name" value="Radical_SAM"/>
    <property type="match status" value="1"/>
</dbReference>
<organism evidence="8 9">
    <name type="scientific">candidate division TA06 bacterium</name>
    <dbReference type="NCBI Taxonomy" id="2250710"/>
    <lineage>
        <taxon>Bacteria</taxon>
        <taxon>Bacteria division TA06</taxon>
    </lineage>
</organism>
<dbReference type="SUPFAM" id="SSF102114">
    <property type="entry name" value="Radical SAM enzymes"/>
    <property type="match status" value="1"/>
</dbReference>
<evidence type="ECO:0000256" key="2">
    <source>
        <dbReference type="ARBA" id="ARBA00022691"/>
    </source>
</evidence>
<gene>
    <name evidence="8" type="primary">amrS</name>
    <name evidence="8" type="ORF">HY768_06690</name>
</gene>
<dbReference type="GO" id="GO:0046872">
    <property type="term" value="F:metal ion binding"/>
    <property type="evidence" value="ECO:0007669"/>
    <property type="project" value="UniProtKB-KW"/>
</dbReference>
<proteinExistence type="predicted"/>
<reference evidence="8" key="1">
    <citation type="submission" date="2020-07" db="EMBL/GenBank/DDBJ databases">
        <title>Huge and variable diversity of episymbiotic CPR bacteria and DPANN archaea in groundwater ecosystems.</title>
        <authorList>
            <person name="He C.Y."/>
            <person name="Keren R."/>
            <person name="Whittaker M."/>
            <person name="Farag I.F."/>
            <person name="Doudna J."/>
            <person name="Cate J.H.D."/>
            <person name="Banfield J.F."/>
        </authorList>
    </citation>
    <scope>NUCLEOTIDE SEQUENCE</scope>
    <source>
        <strain evidence="8">NC_groundwater_1520_Pr4_B-0.1um_53_5</strain>
    </source>
</reference>
<dbReference type="GO" id="GO:0003824">
    <property type="term" value="F:catalytic activity"/>
    <property type="evidence" value="ECO:0007669"/>
    <property type="project" value="InterPro"/>
</dbReference>
<keyword evidence="3 6" id="KW-0479">Metal-binding</keyword>
<evidence type="ECO:0000259" key="7">
    <source>
        <dbReference type="PROSITE" id="PS51918"/>
    </source>
</evidence>
<dbReference type="Proteomes" id="UP000736328">
    <property type="component" value="Unassembled WGS sequence"/>
</dbReference>
<dbReference type="InterPro" id="IPR016431">
    <property type="entry name" value="Pyrv-formate_lyase-activ_prd"/>
</dbReference>
<evidence type="ECO:0000256" key="4">
    <source>
        <dbReference type="ARBA" id="ARBA00023004"/>
    </source>
</evidence>
<dbReference type="PANTHER" id="PTHR30352">
    <property type="entry name" value="PYRUVATE FORMATE-LYASE-ACTIVATING ENZYME"/>
    <property type="match status" value="1"/>
</dbReference>
<dbReference type="Pfam" id="PF04055">
    <property type="entry name" value="Radical_SAM"/>
    <property type="match status" value="1"/>
</dbReference>
<dbReference type="SMART" id="SM00729">
    <property type="entry name" value="Elp3"/>
    <property type="match status" value="1"/>
</dbReference>
<dbReference type="GO" id="GO:0051539">
    <property type="term" value="F:4 iron, 4 sulfur cluster binding"/>
    <property type="evidence" value="ECO:0007669"/>
    <property type="project" value="UniProtKB-KW"/>
</dbReference>
<dbReference type="CDD" id="cd01335">
    <property type="entry name" value="Radical_SAM"/>
    <property type="match status" value="1"/>
</dbReference>
<keyword evidence="4 6" id="KW-0408">Iron</keyword>
<dbReference type="InterPro" id="IPR058240">
    <property type="entry name" value="rSAM_sf"/>
</dbReference>